<keyword evidence="2" id="KW-1185">Reference proteome</keyword>
<name>A0ABW1XPP7_9ALTE</name>
<gene>
    <name evidence="1" type="ORF">ACFP85_14635</name>
</gene>
<proteinExistence type="predicted"/>
<organism evidence="1 2">
    <name type="scientific">Pseudobowmanella zhangzhouensis</name>
    <dbReference type="NCBI Taxonomy" id="1537679"/>
    <lineage>
        <taxon>Bacteria</taxon>
        <taxon>Pseudomonadati</taxon>
        <taxon>Pseudomonadota</taxon>
        <taxon>Gammaproteobacteria</taxon>
        <taxon>Alteromonadales</taxon>
        <taxon>Alteromonadaceae</taxon>
    </lineage>
</organism>
<dbReference type="RefSeq" id="WP_377148723.1">
    <property type="nucleotide sequence ID" value="NZ_JBHSUS010000001.1"/>
</dbReference>
<evidence type="ECO:0000313" key="1">
    <source>
        <dbReference type="EMBL" id="MFC6441387.1"/>
    </source>
</evidence>
<dbReference type="EMBL" id="JBHSUS010000001">
    <property type="protein sequence ID" value="MFC6441387.1"/>
    <property type="molecule type" value="Genomic_DNA"/>
</dbReference>
<protein>
    <submittedName>
        <fullName evidence="1">Uncharacterized protein</fullName>
    </submittedName>
</protein>
<reference evidence="2" key="1">
    <citation type="journal article" date="2019" name="Int. J. Syst. Evol. Microbiol.">
        <title>The Global Catalogue of Microorganisms (GCM) 10K type strain sequencing project: providing services to taxonomists for standard genome sequencing and annotation.</title>
        <authorList>
            <consortium name="The Broad Institute Genomics Platform"/>
            <consortium name="The Broad Institute Genome Sequencing Center for Infectious Disease"/>
            <person name="Wu L."/>
            <person name="Ma J."/>
        </authorList>
    </citation>
    <scope>NUCLEOTIDE SEQUENCE [LARGE SCALE GENOMIC DNA]</scope>
    <source>
        <strain evidence="2">CGMCC 1.16031</strain>
    </source>
</reference>
<evidence type="ECO:0000313" key="2">
    <source>
        <dbReference type="Proteomes" id="UP001596364"/>
    </source>
</evidence>
<dbReference type="Proteomes" id="UP001596364">
    <property type="component" value="Unassembled WGS sequence"/>
</dbReference>
<sequence length="58" mass="6523">MDFIGLLIIFVIVAGAKAMHSFAAIHWLPVRLYQNWLKNEDAGQNFTAHSLQFIGYGS</sequence>
<accession>A0ABW1XPP7</accession>
<comment type="caution">
    <text evidence="1">The sequence shown here is derived from an EMBL/GenBank/DDBJ whole genome shotgun (WGS) entry which is preliminary data.</text>
</comment>